<gene>
    <name evidence="1" type="ORF">SSLN_LOCUS11834</name>
</gene>
<sequence length="129" mass="14009">MSRVLPSGCSSPPSTVSLCLYRRGCCFLIRNVNTCVLKVPAFTKRTTYAGGDGSNWKTAAPASCTLMNLYAKINNFSLDLAFRPEPPESVAWMACPLDLNEDTTCAVCRADDESCSLIGSPLPNHEDRL</sequence>
<protein>
    <submittedName>
        <fullName evidence="1 3">Uncharacterized protein</fullName>
    </submittedName>
</protein>
<evidence type="ECO:0000313" key="3">
    <source>
        <dbReference type="WBParaSite" id="SSLN_0001228401-mRNA-1"/>
    </source>
</evidence>
<reference evidence="3" key="1">
    <citation type="submission" date="2016-06" db="UniProtKB">
        <authorList>
            <consortium name="WormBaseParasite"/>
        </authorList>
    </citation>
    <scope>IDENTIFICATION</scope>
</reference>
<dbReference type="EMBL" id="UYSU01036833">
    <property type="protein sequence ID" value="VDL98219.1"/>
    <property type="molecule type" value="Genomic_DNA"/>
</dbReference>
<name>A0A183T5T6_SCHSO</name>
<reference evidence="1 2" key="2">
    <citation type="submission" date="2018-11" db="EMBL/GenBank/DDBJ databases">
        <authorList>
            <consortium name="Pathogen Informatics"/>
        </authorList>
    </citation>
    <scope>NUCLEOTIDE SEQUENCE [LARGE SCALE GENOMIC DNA]</scope>
    <source>
        <strain evidence="1 2">NST_G2</strain>
    </source>
</reference>
<evidence type="ECO:0000313" key="1">
    <source>
        <dbReference type="EMBL" id="VDL98219.1"/>
    </source>
</evidence>
<accession>A0A183T5T6</accession>
<keyword evidence="2" id="KW-1185">Reference proteome</keyword>
<dbReference type="WBParaSite" id="SSLN_0001228401-mRNA-1">
    <property type="protein sequence ID" value="SSLN_0001228401-mRNA-1"/>
    <property type="gene ID" value="SSLN_0001228401"/>
</dbReference>
<proteinExistence type="predicted"/>
<dbReference type="Proteomes" id="UP000275846">
    <property type="component" value="Unassembled WGS sequence"/>
</dbReference>
<dbReference type="AlphaFoldDB" id="A0A183T5T6"/>
<organism evidence="3">
    <name type="scientific">Schistocephalus solidus</name>
    <name type="common">Tapeworm</name>
    <dbReference type="NCBI Taxonomy" id="70667"/>
    <lineage>
        <taxon>Eukaryota</taxon>
        <taxon>Metazoa</taxon>
        <taxon>Spiralia</taxon>
        <taxon>Lophotrochozoa</taxon>
        <taxon>Platyhelminthes</taxon>
        <taxon>Cestoda</taxon>
        <taxon>Eucestoda</taxon>
        <taxon>Diphyllobothriidea</taxon>
        <taxon>Diphyllobothriidae</taxon>
        <taxon>Schistocephalus</taxon>
    </lineage>
</organism>
<evidence type="ECO:0000313" key="2">
    <source>
        <dbReference type="Proteomes" id="UP000275846"/>
    </source>
</evidence>